<dbReference type="GO" id="GO:0003700">
    <property type="term" value="F:DNA-binding transcription factor activity"/>
    <property type="evidence" value="ECO:0007669"/>
    <property type="project" value="TreeGrafter"/>
</dbReference>
<dbReference type="InterPro" id="IPR010982">
    <property type="entry name" value="Lambda_DNA-bd_dom_sf"/>
</dbReference>
<dbReference type="Proteomes" id="UP000219564">
    <property type="component" value="Unassembled WGS sequence"/>
</dbReference>
<dbReference type="SUPFAM" id="SSF47413">
    <property type="entry name" value="lambda repressor-like DNA-binding domains"/>
    <property type="match status" value="1"/>
</dbReference>
<protein>
    <submittedName>
        <fullName evidence="3">DNA-binding protein</fullName>
    </submittedName>
</protein>
<evidence type="ECO:0000259" key="2">
    <source>
        <dbReference type="PROSITE" id="PS50943"/>
    </source>
</evidence>
<name>A0AAX2H5N7_9PSED</name>
<dbReference type="Pfam" id="PF01381">
    <property type="entry name" value="HTH_3"/>
    <property type="match status" value="1"/>
</dbReference>
<dbReference type="InterPro" id="IPR001387">
    <property type="entry name" value="Cro/C1-type_HTH"/>
</dbReference>
<dbReference type="CDD" id="cd00093">
    <property type="entry name" value="HTH_XRE"/>
    <property type="match status" value="1"/>
</dbReference>
<feature type="domain" description="HTH cro/C1-type" evidence="2">
    <location>
        <begin position="7"/>
        <end position="61"/>
    </location>
</feature>
<organism evidence="3 4">
    <name type="scientific">Pseudomonas lundensis</name>
    <dbReference type="NCBI Taxonomy" id="86185"/>
    <lineage>
        <taxon>Bacteria</taxon>
        <taxon>Pseudomonadati</taxon>
        <taxon>Pseudomonadota</taxon>
        <taxon>Gammaproteobacteria</taxon>
        <taxon>Pseudomonadales</taxon>
        <taxon>Pseudomonadaceae</taxon>
        <taxon>Pseudomonas</taxon>
    </lineage>
</organism>
<dbReference type="GO" id="GO:0005829">
    <property type="term" value="C:cytosol"/>
    <property type="evidence" value="ECO:0007669"/>
    <property type="project" value="TreeGrafter"/>
</dbReference>
<dbReference type="PANTHER" id="PTHR46797:SF1">
    <property type="entry name" value="METHYLPHOSPHONATE SYNTHASE"/>
    <property type="match status" value="1"/>
</dbReference>
<dbReference type="PROSITE" id="PS50943">
    <property type="entry name" value="HTH_CROC1"/>
    <property type="match status" value="1"/>
</dbReference>
<reference evidence="3 4" key="1">
    <citation type="submission" date="2017-08" db="EMBL/GenBank/DDBJ databases">
        <authorList>
            <person name="Chaillou S."/>
        </authorList>
    </citation>
    <scope>NUCLEOTIDE SEQUENCE [LARGE SCALE GENOMIC DNA]</scope>
    <source>
        <strain evidence="3 4">MFPA15A1205</strain>
    </source>
</reference>
<evidence type="ECO:0000256" key="1">
    <source>
        <dbReference type="ARBA" id="ARBA00023125"/>
    </source>
</evidence>
<keyword evidence="1 3" id="KW-0238">DNA-binding</keyword>
<dbReference type="PANTHER" id="PTHR46797">
    <property type="entry name" value="HTH-TYPE TRANSCRIPTIONAL REGULATOR"/>
    <property type="match status" value="1"/>
</dbReference>
<dbReference type="AlphaFoldDB" id="A0AAX2H5N7"/>
<evidence type="ECO:0000313" key="4">
    <source>
        <dbReference type="Proteomes" id="UP000219564"/>
    </source>
</evidence>
<dbReference type="InterPro" id="IPR050807">
    <property type="entry name" value="TransReg_Diox_bact_type"/>
</dbReference>
<sequence>MVLAKAIKKYRLGKGITQAELANRSGFDPKTISRFETGEYVPTVETVYKFAEILGVPVKDFFADLEGEIEQRAFLFEVIHNADAEELRRLVALVGKARKASKP</sequence>
<dbReference type="EMBL" id="OBKZ01000011">
    <property type="protein sequence ID" value="SOB51055.1"/>
    <property type="molecule type" value="Genomic_DNA"/>
</dbReference>
<proteinExistence type="predicted"/>
<dbReference type="GO" id="GO:0003677">
    <property type="term" value="F:DNA binding"/>
    <property type="evidence" value="ECO:0007669"/>
    <property type="project" value="UniProtKB-KW"/>
</dbReference>
<dbReference type="SMART" id="SM00530">
    <property type="entry name" value="HTH_XRE"/>
    <property type="match status" value="1"/>
</dbReference>
<accession>A0AAX2H5N7</accession>
<evidence type="ECO:0000313" key="3">
    <source>
        <dbReference type="EMBL" id="SOB51055.1"/>
    </source>
</evidence>
<dbReference type="Gene3D" id="1.10.260.40">
    <property type="entry name" value="lambda repressor-like DNA-binding domains"/>
    <property type="match status" value="1"/>
</dbReference>
<comment type="caution">
    <text evidence="3">The sequence shown here is derived from an EMBL/GenBank/DDBJ whole genome shotgun (WGS) entry which is preliminary data.</text>
</comment>
<gene>
    <name evidence="3" type="ORF">PLUA15_190082</name>
</gene>